<gene>
    <name evidence="3" type="ORF">IQ235_10735</name>
</gene>
<keyword evidence="4" id="KW-1185">Reference proteome</keyword>
<reference evidence="3" key="1">
    <citation type="submission" date="2020-10" db="EMBL/GenBank/DDBJ databases">
        <authorList>
            <person name="Castelo-Branco R."/>
            <person name="Eusebio N."/>
            <person name="Adriana R."/>
            <person name="Vieira A."/>
            <person name="Brugerolle De Fraissinette N."/>
            <person name="Rezende De Castro R."/>
            <person name="Schneider M.P."/>
            <person name="Vasconcelos V."/>
            <person name="Leao P.N."/>
        </authorList>
    </citation>
    <scope>NUCLEOTIDE SEQUENCE</scope>
    <source>
        <strain evidence="3">LEGE 11467</strain>
    </source>
</reference>
<dbReference type="SUPFAM" id="SSF48452">
    <property type="entry name" value="TPR-like"/>
    <property type="match status" value="1"/>
</dbReference>
<evidence type="ECO:0000256" key="1">
    <source>
        <dbReference type="SAM" id="MobiDB-lite"/>
    </source>
</evidence>
<feature type="region of interest" description="Disordered" evidence="1">
    <location>
        <begin position="455"/>
        <end position="476"/>
    </location>
</feature>
<dbReference type="EMBL" id="JADEXN010000170">
    <property type="protein sequence ID" value="MBE9041255.1"/>
    <property type="molecule type" value="Genomic_DNA"/>
</dbReference>
<dbReference type="AlphaFoldDB" id="A0A928W0W7"/>
<name>A0A928W0W7_9CYAN</name>
<accession>A0A928W0W7</accession>
<protein>
    <submittedName>
        <fullName evidence="3">CHAT domain-containing protein</fullName>
    </submittedName>
</protein>
<dbReference type="Gene3D" id="1.25.40.10">
    <property type="entry name" value="Tetratricopeptide repeat domain"/>
    <property type="match status" value="1"/>
</dbReference>
<dbReference type="InterPro" id="IPR024983">
    <property type="entry name" value="CHAT_dom"/>
</dbReference>
<dbReference type="RefSeq" id="WP_264321474.1">
    <property type="nucleotide sequence ID" value="NZ_JADEXN010000170.1"/>
</dbReference>
<comment type="caution">
    <text evidence="3">The sequence shown here is derived from an EMBL/GenBank/DDBJ whole genome shotgun (WGS) entry which is preliminary data.</text>
</comment>
<sequence>MTQEFHISVTPVGVDEYLVRTEHPLPGVPVAEEQISWPLDEWLTIARQLMNDPLSQLLQGNPSRLENPGESTEDSEQPTLNLVTLGRELHNALFQGSLRDSWMMAQAIAQNQRQKLRLRLGLKGHRLPRLPWEVLNDGYRTLATGTEVLFSRYWPTTNGLPVPPLPPPPTLTDRILRILMVVAAPTDRESLELRQEATELQRELHSRSDTGSIADIHLTILEQPDRATLTHALEQGQYQVLHYAGHSNLGNSGGAVYLVNSKTGRAEPLSGDDLAGLLVNNGIQMAVFNSCRGAYLRAGETPPSGEANLAQALVKRGIPAVLAMAESIPDEVALHLTRLFYRNLNQGHPVDLSLSRARQGLISSYGSHQLYWALPVLYMHPAFDGYLIRKSGSIDRDEPEAFSPLTPIVAPVDSGTSIDEVDLEGALQELEYPDVMAGEEDDDAKAIVAELLGELTHPPSPEPPSEVGDVETEETPKPDEAIELENVPPPSPLSAPSIGSAVVSTREESEMVSEIAKVPIDPTPIQPPSRKNWLLPLAGAIAILGLGTVIYRQLPQPVATLPPPSEVSPTPNSQPFNADALASGETGVVTNTAIEQFTAGNLKNGALAVEALLDRNALPQAKAALDTLETVLPESLSDHTILFLQGRMAWQFIQTSDTNTKFALDDVRRYWESSLKAQPNSVRYRQALGWAYYAQNQFDRAYESWDSARTTIDRGVAVDEKTGQPIAFAPNSEMALQVDAGLALALMKSARAGGNIQKQPQQLSQAVELRQRVLTAAPATFSSTDTLAKNWLWAQEALRDWQALLQLQG</sequence>
<feature type="domain" description="CHAT" evidence="2">
    <location>
        <begin position="85"/>
        <end position="377"/>
    </location>
</feature>
<proteinExistence type="predicted"/>
<dbReference type="InterPro" id="IPR011990">
    <property type="entry name" value="TPR-like_helical_dom_sf"/>
</dbReference>
<evidence type="ECO:0000259" key="2">
    <source>
        <dbReference type="Pfam" id="PF12770"/>
    </source>
</evidence>
<feature type="region of interest" description="Disordered" evidence="1">
    <location>
        <begin position="56"/>
        <end position="77"/>
    </location>
</feature>
<evidence type="ECO:0000313" key="3">
    <source>
        <dbReference type="EMBL" id="MBE9041255.1"/>
    </source>
</evidence>
<evidence type="ECO:0000313" key="4">
    <source>
        <dbReference type="Proteomes" id="UP000621799"/>
    </source>
</evidence>
<organism evidence="3 4">
    <name type="scientific">Zarconia navalis LEGE 11467</name>
    <dbReference type="NCBI Taxonomy" id="1828826"/>
    <lineage>
        <taxon>Bacteria</taxon>
        <taxon>Bacillati</taxon>
        <taxon>Cyanobacteriota</taxon>
        <taxon>Cyanophyceae</taxon>
        <taxon>Oscillatoriophycideae</taxon>
        <taxon>Oscillatoriales</taxon>
        <taxon>Oscillatoriales incertae sedis</taxon>
        <taxon>Zarconia</taxon>
        <taxon>Zarconia navalis</taxon>
    </lineage>
</organism>
<dbReference type="Proteomes" id="UP000621799">
    <property type="component" value="Unassembled WGS sequence"/>
</dbReference>
<dbReference type="Pfam" id="PF12770">
    <property type="entry name" value="CHAT"/>
    <property type="match status" value="1"/>
</dbReference>